<sequence length="100" mass="11404">MVKKIIREEGKTITEYQSVLSYTVFIFTALSGAVECGYMQFYISVGMKKAAENLQCWIKMSFEIPFKIGSSLIGRRSFKKGSQLLKDIYNEIKQEVTNDG</sequence>
<keyword evidence="1" id="KW-0472">Membrane</keyword>
<evidence type="ECO:0000313" key="2">
    <source>
        <dbReference type="EMBL" id="CRK86413.1"/>
    </source>
</evidence>
<evidence type="ECO:0000256" key="1">
    <source>
        <dbReference type="SAM" id="Phobius"/>
    </source>
</evidence>
<protein>
    <submittedName>
        <fullName evidence="2">CLUMA_CG000285, isoform A</fullName>
    </submittedName>
</protein>
<accession>A0A1J1HEJ1</accession>
<dbReference type="EMBL" id="CVRI01000001">
    <property type="protein sequence ID" value="CRK86413.1"/>
    <property type="molecule type" value="Genomic_DNA"/>
</dbReference>
<name>A0A1J1HEJ1_9DIPT</name>
<dbReference type="AlphaFoldDB" id="A0A1J1HEJ1"/>
<dbReference type="Proteomes" id="UP000183832">
    <property type="component" value="Unassembled WGS sequence"/>
</dbReference>
<proteinExistence type="predicted"/>
<organism evidence="2 3">
    <name type="scientific">Clunio marinus</name>
    <dbReference type="NCBI Taxonomy" id="568069"/>
    <lineage>
        <taxon>Eukaryota</taxon>
        <taxon>Metazoa</taxon>
        <taxon>Ecdysozoa</taxon>
        <taxon>Arthropoda</taxon>
        <taxon>Hexapoda</taxon>
        <taxon>Insecta</taxon>
        <taxon>Pterygota</taxon>
        <taxon>Neoptera</taxon>
        <taxon>Endopterygota</taxon>
        <taxon>Diptera</taxon>
        <taxon>Nematocera</taxon>
        <taxon>Chironomoidea</taxon>
        <taxon>Chironomidae</taxon>
        <taxon>Clunio</taxon>
    </lineage>
</organism>
<evidence type="ECO:0000313" key="3">
    <source>
        <dbReference type="Proteomes" id="UP000183832"/>
    </source>
</evidence>
<keyword evidence="3" id="KW-1185">Reference proteome</keyword>
<gene>
    <name evidence="2" type="ORF">CLUMA_CG000285</name>
</gene>
<keyword evidence="1" id="KW-1133">Transmembrane helix</keyword>
<keyword evidence="1" id="KW-0812">Transmembrane</keyword>
<reference evidence="2 3" key="1">
    <citation type="submission" date="2015-04" db="EMBL/GenBank/DDBJ databases">
        <authorList>
            <person name="Syromyatnikov M.Y."/>
            <person name="Popov V.N."/>
        </authorList>
    </citation>
    <scope>NUCLEOTIDE SEQUENCE [LARGE SCALE GENOMIC DNA]</scope>
</reference>
<feature type="transmembrane region" description="Helical" evidence="1">
    <location>
        <begin position="20"/>
        <end position="39"/>
    </location>
</feature>